<dbReference type="AlphaFoldDB" id="A0A9W9PDM2"/>
<dbReference type="SMART" id="SM00256">
    <property type="entry name" value="FBOX"/>
    <property type="match status" value="1"/>
</dbReference>
<dbReference type="SUPFAM" id="SSF81383">
    <property type="entry name" value="F-box domain"/>
    <property type="match status" value="1"/>
</dbReference>
<evidence type="ECO:0000259" key="1">
    <source>
        <dbReference type="SMART" id="SM00256"/>
    </source>
</evidence>
<gene>
    <name evidence="2" type="ORF">N7469_000896</name>
</gene>
<reference evidence="2" key="1">
    <citation type="submission" date="2022-11" db="EMBL/GenBank/DDBJ databases">
        <authorList>
            <person name="Petersen C."/>
        </authorList>
    </citation>
    <scope>NUCLEOTIDE SEQUENCE</scope>
    <source>
        <strain evidence="2">IBT 23319</strain>
    </source>
</reference>
<protein>
    <recommendedName>
        <fullName evidence="1">F-box domain-containing protein</fullName>
    </recommendedName>
</protein>
<proteinExistence type="predicted"/>
<dbReference type="InterPro" id="IPR001810">
    <property type="entry name" value="F-box_dom"/>
</dbReference>
<evidence type="ECO:0000313" key="2">
    <source>
        <dbReference type="EMBL" id="KAJ5242569.1"/>
    </source>
</evidence>
<dbReference type="Gene3D" id="1.20.1280.50">
    <property type="match status" value="1"/>
</dbReference>
<dbReference type="OrthoDB" id="3800738at2759"/>
<evidence type="ECO:0000313" key="3">
    <source>
        <dbReference type="Proteomes" id="UP001147733"/>
    </source>
</evidence>
<dbReference type="InterPro" id="IPR036047">
    <property type="entry name" value="F-box-like_dom_sf"/>
</dbReference>
<dbReference type="EMBL" id="JAPQKT010000001">
    <property type="protein sequence ID" value="KAJ5242569.1"/>
    <property type="molecule type" value="Genomic_DNA"/>
</dbReference>
<name>A0A9W9PDM2_PENCI</name>
<dbReference type="Pfam" id="PF00646">
    <property type="entry name" value="F-box"/>
    <property type="match status" value="1"/>
</dbReference>
<sequence length="295" mass="33152">MGTSKATARHDALAVPEILNLILEELDMKTLLISAQRVCHLWRNIIQETSSLQEKLFLEPRNTKINNEMRIFNPLLATKFPTFIPENERFISQPIQCVDLSSVDFIVHPEKQSAYLRPDASWRHMLTQQPPAFKLASITRVVNSHGVDLMRSRAPPFYTEGLRMGSLFDLILANPGFLFTRGVTIFHGGASPVNTPFFNSGGVIADKYQEIVAQNDVILSIERGVSPEIYNEMGVDSNSIQDEELEDGKSVDAITRDFIHSAYQEAGLRMLKLPLKKLQSENETLKRKSTAVVGL</sequence>
<accession>A0A9W9PDM2</accession>
<dbReference type="GeneID" id="81378983"/>
<comment type="caution">
    <text evidence="2">The sequence shown here is derived from an EMBL/GenBank/DDBJ whole genome shotgun (WGS) entry which is preliminary data.</text>
</comment>
<reference evidence="2" key="2">
    <citation type="journal article" date="2023" name="IMA Fungus">
        <title>Comparative genomic study of the Penicillium genus elucidates a diverse pangenome and 15 lateral gene transfer events.</title>
        <authorList>
            <person name="Petersen C."/>
            <person name="Sorensen T."/>
            <person name="Nielsen M.R."/>
            <person name="Sondergaard T.E."/>
            <person name="Sorensen J.L."/>
            <person name="Fitzpatrick D.A."/>
            <person name="Frisvad J.C."/>
            <person name="Nielsen K.L."/>
        </authorList>
    </citation>
    <scope>NUCLEOTIDE SEQUENCE</scope>
    <source>
        <strain evidence="2">IBT 23319</strain>
    </source>
</reference>
<organism evidence="2 3">
    <name type="scientific">Penicillium citrinum</name>
    <dbReference type="NCBI Taxonomy" id="5077"/>
    <lineage>
        <taxon>Eukaryota</taxon>
        <taxon>Fungi</taxon>
        <taxon>Dikarya</taxon>
        <taxon>Ascomycota</taxon>
        <taxon>Pezizomycotina</taxon>
        <taxon>Eurotiomycetes</taxon>
        <taxon>Eurotiomycetidae</taxon>
        <taxon>Eurotiales</taxon>
        <taxon>Aspergillaceae</taxon>
        <taxon>Penicillium</taxon>
    </lineage>
</organism>
<feature type="domain" description="F-box" evidence="1">
    <location>
        <begin position="15"/>
        <end position="55"/>
    </location>
</feature>
<dbReference type="RefSeq" id="XP_056505573.1">
    <property type="nucleotide sequence ID" value="XM_056639816.1"/>
</dbReference>
<keyword evidence="3" id="KW-1185">Reference proteome</keyword>
<dbReference type="Proteomes" id="UP001147733">
    <property type="component" value="Unassembled WGS sequence"/>
</dbReference>